<organism evidence="3 4">
    <name type="scientific">Roseateles amylovorans</name>
    <dbReference type="NCBI Taxonomy" id="2978473"/>
    <lineage>
        <taxon>Bacteria</taxon>
        <taxon>Pseudomonadati</taxon>
        <taxon>Pseudomonadota</taxon>
        <taxon>Betaproteobacteria</taxon>
        <taxon>Burkholderiales</taxon>
        <taxon>Sphaerotilaceae</taxon>
        <taxon>Roseateles</taxon>
    </lineage>
</organism>
<keyword evidence="4" id="KW-1185">Reference proteome</keyword>
<gene>
    <name evidence="3" type="ORF">N4261_11550</name>
</gene>
<keyword evidence="2" id="KW-1133">Transmembrane helix</keyword>
<evidence type="ECO:0000256" key="1">
    <source>
        <dbReference type="SAM" id="MobiDB-lite"/>
    </source>
</evidence>
<dbReference type="RefSeq" id="WP_261760277.1">
    <property type="nucleotide sequence ID" value="NZ_CP104562.2"/>
</dbReference>
<feature type="transmembrane region" description="Helical" evidence="2">
    <location>
        <begin position="192"/>
        <end position="215"/>
    </location>
</feature>
<keyword evidence="2" id="KW-0472">Membrane</keyword>
<feature type="transmembrane region" description="Helical" evidence="2">
    <location>
        <begin position="73"/>
        <end position="92"/>
    </location>
</feature>
<dbReference type="Pfam" id="PF09955">
    <property type="entry name" value="DUF2189"/>
    <property type="match status" value="1"/>
</dbReference>
<evidence type="ECO:0000313" key="4">
    <source>
        <dbReference type="Proteomes" id="UP001064933"/>
    </source>
</evidence>
<feature type="region of interest" description="Disordered" evidence="1">
    <location>
        <begin position="1"/>
        <end position="44"/>
    </location>
</feature>
<accession>A0ABY6B7M1</accession>
<reference evidence="3" key="1">
    <citation type="submission" date="2022-10" db="EMBL/GenBank/DDBJ databases">
        <title>Characterization and whole genome sequencing of a new Roseateles species, isolated from fresh water.</title>
        <authorList>
            <person name="Guliayeva D.Y."/>
            <person name="Akhremchuk A.E."/>
            <person name="Sikolenko M.A."/>
            <person name="Valentovich L.N."/>
            <person name="Sidarenka A.V."/>
        </authorList>
    </citation>
    <scope>NUCLEOTIDE SEQUENCE</scope>
    <source>
        <strain evidence="3">BIM B-1768</strain>
    </source>
</reference>
<sequence length="293" mass="31275">METPSVEPPVERPVVRPNPEPPAGPPAASPAAPPGSDPEAPRPWLPPLRPLRMADPWRWLAAGWRDFRRAPGIGLVFGTLFAVMGWALVGALRAAPAYVLALSAGFLLLGPFLALGLYKVSRDLERSETPDLGDALTCWSDHIGQMALFGGALLLLEMVWARASLVIFAVSFDSPPEIHSLRDLLAPDYLPFLTAYVAVGAIFATLIFAFSVIALPMMLDREVDAITAALTSAQLVWTQTGVMALWALLIAALVGLAMVPGFAGLLIVGPWIGHASWHAYRSAVGDLRTSDSG</sequence>
<dbReference type="Proteomes" id="UP001064933">
    <property type="component" value="Chromosome"/>
</dbReference>
<dbReference type="EMBL" id="CP104562">
    <property type="protein sequence ID" value="UXH80460.1"/>
    <property type="molecule type" value="Genomic_DNA"/>
</dbReference>
<protein>
    <submittedName>
        <fullName evidence="3">DUF2189 domain-containing protein</fullName>
    </submittedName>
</protein>
<keyword evidence="2" id="KW-0812">Transmembrane</keyword>
<feature type="transmembrane region" description="Helical" evidence="2">
    <location>
        <begin position="147"/>
        <end position="172"/>
    </location>
</feature>
<dbReference type="InterPro" id="IPR018692">
    <property type="entry name" value="DUF2189"/>
</dbReference>
<feature type="transmembrane region" description="Helical" evidence="2">
    <location>
        <begin position="244"/>
        <end position="272"/>
    </location>
</feature>
<proteinExistence type="predicted"/>
<feature type="compositionally biased region" description="Pro residues" evidence="1">
    <location>
        <begin position="16"/>
        <end position="44"/>
    </location>
</feature>
<evidence type="ECO:0000313" key="3">
    <source>
        <dbReference type="EMBL" id="UXH80460.1"/>
    </source>
</evidence>
<name>A0ABY6B7M1_9BURK</name>
<evidence type="ECO:0000256" key="2">
    <source>
        <dbReference type="SAM" id="Phobius"/>
    </source>
</evidence>
<feature type="transmembrane region" description="Helical" evidence="2">
    <location>
        <begin position="98"/>
        <end position="118"/>
    </location>
</feature>